<dbReference type="InterPro" id="IPR013783">
    <property type="entry name" value="Ig-like_fold"/>
</dbReference>
<reference evidence="19 20" key="1">
    <citation type="submission" date="2017-09" db="EMBL/GenBank/DDBJ databases">
        <title>Large-scale bioinformatics analysis of Bacillus genomes uncovers conserved roles of natural products in bacterial physiology.</title>
        <authorList>
            <consortium name="Agbiome Team Llc"/>
            <person name="Bleich R.M."/>
            <person name="Grubbs K.J."/>
            <person name="Santa Maria K.C."/>
            <person name="Allen S.E."/>
            <person name="Farag S."/>
            <person name="Shank E.A."/>
            <person name="Bowers A."/>
        </authorList>
    </citation>
    <scope>NUCLEOTIDE SEQUENCE [LARGE SCALE GENOMIC DNA]</scope>
    <source>
        <strain evidence="19 20">AFS092789</strain>
    </source>
</reference>
<proteinExistence type="predicted"/>
<dbReference type="Pfam" id="PF00905">
    <property type="entry name" value="Transpeptidase"/>
    <property type="match status" value="1"/>
</dbReference>
<evidence type="ECO:0000256" key="9">
    <source>
        <dbReference type="ARBA" id="ARBA00022984"/>
    </source>
</evidence>
<dbReference type="GO" id="GO:0008955">
    <property type="term" value="F:peptidoglycan glycosyltransferase activity"/>
    <property type="evidence" value="ECO:0007669"/>
    <property type="project" value="UniProtKB-EC"/>
</dbReference>
<evidence type="ECO:0000256" key="12">
    <source>
        <dbReference type="ARBA" id="ARBA00023316"/>
    </source>
</evidence>
<name>A0A9X6SSU6_BACCE</name>
<evidence type="ECO:0000256" key="8">
    <source>
        <dbReference type="ARBA" id="ARBA00022960"/>
    </source>
</evidence>
<dbReference type="GO" id="GO:0009002">
    <property type="term" value="F:serine-type D-Ala-D-Ala carboxypeptidase activity"/>
    <property type="evidence" value="ECO:0007669"/>
    <property type="project" value="UniProtKB-EC"/>
</dbReference>
<evidence type="ECO:0000256" key="13">
    <source>
        <dbReference type="ARBA" id="ARBA00034000"/>
    </source>
</evidence>
<dbReference type="Proteomes" id="UP000219922">
    <property type="component" value="Unassembled WGS sequence"/>
</dbReference>
<dbReference type="EMBL" id="NVMX01000228">
    <property type="protein sequence ID" value="PDZ94253.1"/>
    <property type="molecule type" value="Genomic_DNA"/>
</dbReference>
<dbReference type="GO" id="GO:0006508">
    <property type="term" value="P:proteolysis"/>
    <property type="evidence" value="ECO:0007669"/>
    <property type="project" value="UniProtKB-KW"/>
</dbReference>
<comment type="caution">
    <text evidence="19">The sequence shown here is derived from an EMBL/GenBank/DDBJ whole genome shotgun (WGS) entry which is preliminary data.</text>
</comment>
<comment type="catalytic activity">
    <reaction evidence="13">
        <text>Preferential cleavage: (Ac)2-L-Lys-D-Ala-|-D-Ala. Also transpeptidation of peptidyl-alanyl moieties that are N-acyl substituents of D-alanine.</text>
        <dbReference type="EC" id="3.4.16.4"/>
    </reaction>
</comment>
<keyword evidence="4" id="KW-0645">Protease</keyword>
<feature type="domain" description="Penicillin-binding protein transpeptidase" evidence="16">
    <location>
        <begin position="337"/>
        <end position="600"/>
    </location>
</feature>
<dbReference type="GO" id="GO:0009252">
    <property type="term" value="P:peptidoglycan biosynthetic process"/>
    <property type="evidence" value="ECO:0007669"/>
    <property type="project" value="UniProtKB-KW"/>
</dbReference>
<evidence type="ECO:0000256" key="14">
    <source>
        <dbReference type="ARBA" id="ARBA00049902"/>
    </source>
</evidence>
<evidence type="ECO:0000313" key="20">
    <source>
        <dbReference type="Proteomes" id="UP000219922"/>
    </source>
</evidence>
<evidence type="ECO:0000256" key="2">
    <source>
        <dbReference type="ARBA" id="ARBA00022475"/>
    </source>
</evidence>
<dbReference type="SUPFAM" id="SSF53955">
    <property type="entry name" value="Lysozyme-like"/>
    <property type="match status" value="1"/>
</dbReference>
<keyword evidence="11" id="KW-0511">Multifunctional enzyme</keyword>
<evidence type="ECO:0000259" key="16">
    <source>
        <dbReference type="Pfam" id="PF00905"/>
    </source>
</evidence>
<dbReference type="InterPro" id="IPR012338">
    <property type="entry name" value="Beta-lactam/transpept-like"/>
</dbReference>
<comment type="catalytic activity">
    <reaction evidence="14">
        <text>[GlcNAc-(1-&gt;4)-Mur2Ac(oyl-L-Ala-gamma-D-Glu-L-Lys-D-Ala-D-Ala)](n)-di-trans,octa-cis-undecaprenyl diphosphate + beta-D-GlcNAc-(1-&gt;4)-Mur2Ac(oyl-L-Ala-gamma-D-Glu-L-Lys-D-Ala-D-Ala)-di-trans,octa-cis-undecaprenyl diphosphate = [GlcNAc-(1-&gt;4)-Mur2Ac(oyl-L-Ala-gamma-D-Glu-L-Lys-D-Ala-D-Ala)](n+1)-di-trans,octa-cis-undecaprenyl diphosphate + di-trans,octa-cis-undecaprenyl diphosphate + H(+)</text>
        <dbReference type="Rhea" id="RHEA:23708"/>
        <dbReference type="Rhea" id="RHEA-COMP:9602"/>
        <dbReference type="Rhea" id="RHEA-COMP:9603"/>
        <dbReference type="ChEBI" id="CHEBI:15378"/>
        <dbReference type="ChEBI" id="CHEBI:58405"/>
        <dbReference type="ChEBI" id="CHEBI:60033"/>
        <dbReference type="ChEBI" id="CHEBI:78435"/>
        <dbReference type="EC" id="2.4.99.28"/>
    </reaction>
</comment>
<evidence type="ECO:0000256" key="7">
    <source>
        <dbReference type="ARBA" id="ARBA00022801"/>
    </source>
</evidence>
<dbReference type="InterPro" id="IPR050396">
    <property type="entry name" value="Glycosyltr_51/Transpeptidase"/>
</dbReference>
<keyword evidence="8" id="KW-0133">Cell shape</keyword>
<keyword evidence="10" id="KW-0472">Membrane</keyword>
<sequence>MRMRLIKSFFPALIISLFISLLLVGLFFRRIEGTEIKKDTFLLNTTPTVVYDKNDKPLARFYNDRREVAKYKETPKEIIDSIISTEDRVFFEHAGINVKAISRAALAILQADGSLVQGGSTLTQQLIKNTHLNSKKSFDRKFKEMVYATALEKEFSKEEILEMYMNDVEFLWRAYGVKDAVRTYFGNTFEQFNKLPREERIAKGALIAALLKSPTQYDPFRHPELALERRNIVLKNLKTTKKITEEEYQKALQKPLMVLSKPRMVFDEQKVKYQELVDYAIFETAKKLNVSSHDILKGGYAIHTSFNTDVYTIIRKEYEKDENFPENAVDGTKVESSTVLVNPKNGELIAFTGGRDKPKPEDFLGFNRAYRLKKQPGSTIKPVVAYGPALESGKFTPYSSLLDEKGHVFPGGYVVKDWDNGGRGYVTMKEALRQSWNIPAVWTLQQVGLNYAKEYANKLGIDMSQEKTLGVALGGFEGGVSPLEMADSYQAFANKGIRTPAHAVKKIEDANKNILYKAVTEKNPVIKPQNASDIKDMLRNTVANGSARKAQIPGREIAGKTGTVQHPLIKGKVNADVWFVGFDEQIVGSVWMGFDSISSKRYLNVSSGFAAEFWSRLGEKILNYYEAHGGLDNPESIETTPKPDSQPPTIKLNGESSITLTEGDAYTEPGATASDETDGDITGNIQISGTVDTNKAGTYTITYNVSDKALNTASATRTVTVKAKEVAVIPMNLQTESYDNNSSFYLSWDNMGDSVKYQIYRNGELLQELFTNSFLDSSVNQGEDYQYQVVAYYPDTGQKIGESAVQTAQLAVETPSEPVTEQPVTPDTTSEQNQINSEQPVTQ</sequence>
<feature type="domain" description="Pesticidal crystal protein Cry22Aa Ig-like" evidence="18">
    <location>
        <begin position="650"/>
        <end position="721"/>
    </location>
</feature>
<dbReference type="Gene3D" id="3.40.710.10">
    <property type="entry name" value="DD-peptidase/beta-lactamase superfamily"/>
    <property type="match status" value="1"/>
</dbReference>
<dbReference type="InterPro" id="IPR032179">
    <property type="entry name" value="Cry22Aa_Ig-like"/>
</dbReference>
<dbReference type="GO" id="GO:0008360">
    <property type="term" value="P:regulation of cell shape"/>
    <property type="evidence" value="ECO:0007669"/>
    <property type="project" value="UniProtKB-KW"/>
</dbReference>
<dbReference type="PANTHER" id="PTHR32282:SF11">
    <property type="entry name" value="PENICILLIN-BINDING PROTEIN 1B"/>
    <property type="match status" value="1"/>
</dbReference>
<feature type="region of interest" description="Disordered" evidence="15">
    <location>
        <begin position="633"/>
        <end position="655"/>
    </location>
</feature>
<protein>
    <recommendedName>
        <fullName evidence="21">Penicillin-sensitive transpeptidase</fullName>
    </recommendedName>
</protein>
<evidence type="ECO:0000256" key="11">
    <source>
        <dbReference type="ARBA" id="ARBA00023268"/>
    </source>
</evidence>
<dbReference type="InterPro" id="IPR023346">
    <property type="entry name" value="Lysozyme-like_dom_sf"/>
</dbReference>
<dbReference type="Gene3D" id="2.60.40.10">
    <property type="entry name" value="Immunoglobulins"/>
    <property type="match status" value="2"/>
</dbReference>
<dbReference type="AlphaFoldDB" id="A0A9X6SSU6"/>
<evidence type="ECO:0000256" key="10">
    <source>
        <dbReference type="ARBA" id="ARBA00023136"/>
    </source>
</evidence>
<keyword evidence="6" id="KW-0808">Transferase</keyword>
<evidence type="ECO:0008006" key="21">
    <source>
        <dbReference type="Google" id="ProtNLM"/>
    </source>
</evidence>
<dbReference type="InterPro" id="IPR036950">
    <property type="entry name" value="PBP_transglycosylase"/>
</dbReference>
<evidence type="ECO:0000256" key="1">
    <source>
        <dbReference type="ARBA" id="ARBA00004236"/>
    </source>
</evidence>
<dbReference type="Pfam" id="PF00912">
    <property type="entry name" value="Transgly"/>
    <property type="match status" value="1"/>
</dbReference>
<feature type="compositionally biased region" description="Polar residues" evidence="15">
    <location>
        <begin position="817"/>
        <end position="843"/>
    </location>
</feature>
<dbReference type="GO" id="GO:0030288">
    <property type="term" value="C:outer membrane-bounded periplasmic space"/>
    <property type="evidence" value="ECO:0007669"/>
    <property type="project" value="TreeGrafter"/>
</dbReference>
<dbReference type="PANTHER" id="PTHR32282">
    <property type="entry name" value="BINDING PROTEIN TRANSPEPTIDASE, PUTATIVE-RELATED"/>
    <property type="match status" value="1"/>
</dbReference>
<evidence type="ECO:0000313" key="19">
    <source>
        <dbReference type="EMBL" id="PDZ94253.1"/>
    </source>
</evidence>
<evidence type="ECO:0000259" key="18">
    <source>
        <dbReference type="Pfam" id="PF16403"/>
    </source>
</evidence>
<evidence type="ECO:0000256" key="4">
    <source>
        <dbReference type="ARBA" id="ARBA00022670"/>
    </source>
</evidence>
<evidence type="ECO:0000256" key="15">
    <source>
        <dbReference type="SAM" id="MobiDB-lite"/>
    </source>
</evidence>
<organism evidence="19 20">
    <name type="scientific">Bacillus cereus</name>
    <dbReference type="NCBI Taxonomy" id="1396"/>
    <lineage>
        <taxon>Bacteria</taxon>
        <taxon>Bacillati</taxon>
        <taxon>Bacillota</taxon>
        <taxon>Bacilli</taxon>
        <taxon>Bacillales</taxon>
        <taxon>Bacillaceae</taxon>
        <taxon>Bacillus</taxon>
        <taxon>Bacillus cereus group</taxon>
    </lineage>
</organism>
<feature type="region of interest" description="Disordered" evidence="15">
    <location>
        <begin position="664"/>
        <end position="683"/>
    </location>
</feature>
<feature type="region of interest" description="Disordered" evidence="15">
    <location>
        <begin position="811"/>
        <end position="843"/>
    </location>
</feature>
<gene>
    <name evidence="19" type="ORF">CON36_34770</name>
</gene>
<keyword evidence="9" id="KW-0573">Peptidoglycan synthesis</keyword>
<keyword evidence="5" id="KW-0328">Glycosyltransferase</keyword>
<keyword evidence="3" id="KW-0121">Carboxypeptidase</keyword>
<dbReference type="GO" id="GO:0008658">
    <property type="term" value="F:penicillin binding"/>
    <property type="evidence" value="ECO:0007669"/>
    <property type="project" value="InterPro"/>
</dbReference>
<evidence type="ECO:0000256" key="6">
    <source>
        <dbReference type="ARBA" id="ARBA00022679"/>
    </source>
</evidence>
<keyword evidence="2" id="KW-1003">Cell membrane</keyword>
<evidence type="ECO:0000256" key="5">
    <source>
        <dbReference type="ARBA" id="ARBA00022676"/>
    </source>
</evidence>
<dbReference type="GO" id="GO:0071555">
    <property type="term" value="P:cell wall organization"/>
    <property type="evidence" value="ECO:0007669"/>
    <property type="project" value="UniProtKB-KW"/>
</dbReference>
<dbReference type="InterPro" id="IPR001460">
    <property type="entry name" value="PCN-bd_Tpept"/>
</dbReference>
<evidence type="ECO:0000259" key="17">
    <source>
        <dbReference type="Pfam" id="PF00912"/>
    </source>
</evidence>
<comment type="subcellular location">
    <subcellularLocation>
        <location evidence="1">Cell membrane</location>
    </subcellularLocation>
</comment>
<keyword evidence="7" id="KW-0378">Hydrolase</keyword>
<dbReference type="Gene3D" id="1.10.3810.10">
    <property type="entry name" value="Biosynthetic peptidoglycan transglycosylase-like"/>
    <property type="match status" value="1"/>
</dbReference>
<keyword evidence="12" id="KW-0961">Cell wall biogenesis/degradation</keyword>
<evidence type="ECO:0000256" key="3">
    <source>
        <dbReference type="ARBA" id="ARBA00022645"/>
    </source>
</evidence>
<accession>A0A9X6SSU6</accession>
<dbReference type="GO" id="GO:0005886">
    <property type="term" value="C:plasma membrane"/>
    <property type="evidence" value="ECO:0007669"/>
    <property type="project" value="UniProtKB-SubCell"/>
</dbReference>
<feature type="domain" description="Glycosyl transferase family 51" evidence="17">
    <location>
        <begin position="56"/>
        <end position="237"/>
    </location>
</feature>
<dbReference type="CDD" id="cd00146">
    <property type="entry name" value="PKD"/>
    <property type="match status" value="1"/>
</dbReference>
<dbReference type="Pfam" id="PF16403">
    <property type="entry name" value="Bact_surface_Ig-like"/>
    <property type="match status" value="1"/>
</dbReference>
<dbReference type="SUPFAM" id="SSF56601">
    <property type="entry name" value="beta-lactamase/transpeptidase-like"/>
    <property type="match status" value="1"/>
</dbReference>
<dbReference type="InterPro" id="IPR001264">
    <property type="entry name" value="Glyco_trans_51"/>
</dbReference>